<dbReference type="PATRIC" id="fig|1068978.7.peg.1392"/>
<sequence length="102" mass="11103">MIRFRHSGAIWSDFPQLVPGVLYAEHARPSADPSRYWRIAAERLALDGQLKITDPAQAAEQFGAPLTAPLESRTRLGTRALPAAERDAVAAAAVDTFLRAYG</sequence>
<dbReference type="Pfam" id="PF14246">
    <property type="entry name" value="TetR_C_7"/>
    <property type="match status" value="1"/>
</dbReference>
<dbReference type="HOGENOM" id="CLU_2271498_0_0_11"/>
<gene>
    <name evidence="2" type="ORF">AMETH_1320</name>
</gene>
<dbReference type="RefSeq" id="WP_017987274.1">
    <property type="nucleotide sequence ID" value="NZ_AQUL01000001.1"/>
</dbReference>
<dbReference type="Proteomes" id="UP000062973">
    <property type="component" value="Chromosome"/>
</dbReference>
<name>A0A076MU93_AMYME</name>
<accession>A0A076MU93</accession>
<evidence type="ECO:0000313" key="3">
    <source>
        <dbReference type="Proteomes" id="UP000062973"/>
    </source>
</evidence>
<dbReference type="EMBL" id="CP009110">
    <property type="protein sequence ID" value="AIJ21412.1"/>
    <property type="molecule type" value="Genomic_DNA"/>
</dbReference>
<keyword evidence="3" id="KW-1185">Reference proteome</keyword>
<dbReference type="AlphaFoldDB" id="A0A076MU93"/>
<dbReference type="KEGG" id="amq:AMETH_1320"/>
<feature type="domain" description="Transcriptional regulator TetR C-terminal Proteobacteria type" evidence="1">
    <location>
        <begin position="42"/>
        <end position="102"/>
    </location>
</feature>
<dbReference type="InterPro" id="IPR039536">
    <property type="entry name" value="TetR_C_Proteobacteria"/>
</dbReference>
<organism evidence="2 3">
    <name type="scientific">Amycolatopsis methanolica 239</name>
    <dbReference type="NCBI Taxonomy" id="1068978"/>
    <lineage>
        <taxon>Bacteria</taxon>
        <taxon>Bacillati</taxon>
        <taxon>Actinomycetota</taxon>
        <taxon>Actinomycetes</taxon>
        <taxon>Pseudonocardiales</taxon>
        <taxon>Pseudonocardiaceae</taxon>
        <taxon>Amycolatopsis</taxon>
        <taxon>Amycolatopsis methanolica group</taxon>
    </lineage>
</organism>
<evidence type="ECO:0000259" key="1">
    <source>
        <dbReference type="Pfam" id="PF14246"/>
    </source>
</evidence>
<protein>
    <submittedName>
        <fullName evidence="2">TetR family transcriptional regulator</fullName>
    </submittedName>
</protein>
<evidence type="ECO:0000313" key="2">
    <source>
        <dbReference type="EMBL" id="AIJ21412.1"/>
    </source>
</evidence>
<dbReference type="Gene3D" id="1.10.357.10">
    <property type="entry name" value="Tetracycline Repressor, domain 2"/>
    <property type="match status" value="1"/>
</dbReference>
<dbReference type="STRING" id="1068978.AMETH_1320"/>
<dbReference type="eggNOG" id="COG1309">
    <property type="taxonomic scope" value="Bacteria"/>
</dbReference>
<reference evidence="2 3" key="1">
    <citation type="submission" date="2014-07" db="EMBL/GenBank/DDBJ databases">
        <title>Whole Genome Sequence of the Amycolatopsis methanolica 239.</title>
        <authorList>
            <person name="Tang B."/>
        </authorList>
    </citation>
    <scope>NUCLEOTIDE SEQUENCE [LARGE SCALE GENOMIC DNA]</scope>
    <source>
        <strain evidence="2 3">239</strain>
    </source>
</reference>
<proteinExistence type="predicted"/>